<dbReference type="STRING" id="314287.GB2207_09241"/>
<dbReference type="GO" id="GO:0046872">
    <property type="term" value="F:metal ion binding"/>
    <property type="evidence" value="ECO:0007669"/>
    <property type="project" value="UniProtKB-KW"/>
</dbReference>
<dbReference type="HOGENOM" id="CLU_028458_5_0_6"/>
<dbReference type="NCBIfam" id="NF007967">
    <property type="entry name" value="PRK10691.1"/>
    <property type="match status" value="1"/>
</dbReference>
<name>Q1YUS5_9GAMM</name>
<dbReference type="InterPro" id="IPR036663">
    <property type="entry name" value="Fumarylacetoacetase_C_sf"/>
</dbReference>
<keyword evidence="4" id="KW-1185">Reference proteome</keyword>
<dbReference type="Gene3D" id="3.90.850.10">
    <property type="entry name" value="Fumarylacetoacetase-like, C-terminal domain"/>
    <property type="match status" value="1"/>
</dbReference>
<reference evidence="3 4" key="1">
    <citation type="submission" date="2006-03" db="EMBL/GenBank/DDBJ databases">
        <authorList>
            <person name="Giovannoni S.J."/>
            <person name="Cho J.-C."/>
            <person name="Ferriera S."/>
            <person name="Johnson J."/>
            <person name="Kravitz S."/>
            <person name="Halpern A."/>
            <person name="Remington K."/>
            <person name="Beeson K."/>
            <person name="Tran B."/>
            <person name="Rogers Y.-H."/>
            <person name="Friedman R."/>
            <person name="Venter J.C."/>
        </authorList>
    </citation>
    <scope>NUCLEOTIDE SEQUENCE [LARGE SCALE GENOMIC DNA]</scope>
    <source>
        <strain evidence="3 4">HTCC2207</strain>
    </source>
</reference>
<dbReference type="Proteomes" id="UP000005555">
    <property type="component" value="Unassembled WGS sequence"/>
</dbReference>
<dbReference type="PANTHER" id="PTHR11820">
    <property type="entry name" value="ACYLPYRUVASE"/>
    <property type="match status" value="1"/>
</dbReference>
<organism evidence="3 4">
    <name type="scientific">gamma proteobacterium HTCC2207</name>
    <dbReference type="NCBI Taxonomy" id="314287"/>
    <lineage>
        <taxon>Bacteria</taxon>
        <taxon>Pseudomonadati</taxon>
        <taxon>Pseudomonadota</taxon>
        <taxon>Gammaproteobacteria</taxon>
        <taxon>Cellvibrionales</taxon>
        <taxon>Porticoccaceae</taxon>
        <taxon>SAR92 clade</taxon>
    </lineage>
</organism>
<dbReference type="InterPro" id="IPR011234">
    <property type="entry name" value="Fumarylacetoacetase-like_C"/>
</dbReference>
<keyword evidence="3" id="KW-0378">Hydrolase</keyword>
<dbReference type="PANTHER" id="PTHR11820:SF7">
    <property type="entry name" value="ACYLPYRUVASE FAHD1, MITOCHONDRIAL"/>
    <property type="match status" value="1"/>
</dbReference>
<sequence>MSDYIHIVDGVSASLPLGKVVCVGRNYAEHARELNNPVPSEPVLFIKPSTALTSLDGPVAIPTAWGACHFETEMTLLIGQRLANCTEQQAAEAIVGIGIALDLTLRDLQSELKQKSLPWEKAKSFDGACPTSTFIKVPVLELQNQRIQLRQNGELKQDGNSSDMLTPVLPLLAYISQFFTLQPGDIVLTGTPAGVGPLALGDELQLSLSNKIDLSTTIIERH</sequence>
<dbReference type="OrthoDB" id="9805307at2"/>
<dbReference type="GO" id="GO:0018773">
    <property type="term" value="F:acetylpyruvate hydrolase activity"/>
    <property type="evidence" value="ECO:0007669"/>
    <property type="project" value="TreeGrafter"/>
</dbReference>
<dbReference type="AlphaFoldDB" id="Q1YUS5"/>
<evidence type="ECO:0000259" key="2">
    <source>
        <dbReference type="Pfam" id="PF01557"/>
    </source>
</evidence>
<comment type="caution">
    <text evidence="3">The sequence shown here is derived from an EMBL/GenBank/DDBJ whole genome shotgun (WGS) entry which is preliminary data.</text>
</comment>
<dbReference type="EMBL" id="AAPI01000001">
    <property type="protein sequence ID" value="EAS47983.1"/>
    <property type="molecule type" value="Genomic_DNA"/>
</dbReference>
<gene>
    <name evidence="3" type="ORF">GB2207_09241</name>
</gene>
<dbReference type="Pfam" id="PF01557">
    <property type="entry name" value="FAA_hydrolase"/>
    <property type="match status" value="1"/>
</dbReference>
<evidence type="ECO:0000313" key="3">
    <source>
        <dbReference type="EMBL" id="EAS47983.1"/>
    </source>
</evidence>
<accession>Q1YUS5</accession>
<protein>
    <submittedName>
        <fullName evidence="3">Fumarylacetoacetate hydrolase family protein</fullName>
    </submittedName>
</protein>
<proteinExistence type="predicted"/>
<evidence type="ECO:0000313" key="4">
    <source>
        <dbReference type="Proteomes" id="UP000005555"/>
    </source>
</evidence>
<dbReference type="eggNOG" id="COG0179">
    <property type="taxonomic scope" value="Bacteria"/>
</dbReference>
<keyword evidence="1" id="KW-0479">Metal-binding</keyword>
<evidence type="ECO:0000256" key="1">
    <source>
        <dbReference type="ARBA" id="ARBA00022723"/>
    </source>
</evidence>
<dbReference type="SUPFAM" id="SSF56529">
    <property type="entry name" value="FAH"/>
    <property type="match status" value="1"/>
</dbReference>
<feature type="domain" description="Fumarylacetoacetase-like C-terminal" evidence="2">
    <location>
        <begin position="19"/>
        <end position="215"/>
    </location>
</feature>